<evidence type="ECO:0000313" key="1">
    <source>
        <dbReference type="EMBL" id="KAJ9111566.1"/>
    </source>
</evidence>
<reference evidence="1" key="1">
    <citation type="submission" date="2023-04" db="EMBL/GenBank/DDBJ databases">
        <title>Draft Genome sequencing of Naganishia species isolated from polar environments using Oxford Nanopore Technology.</title>
        <authorList>
            <person name="Leo P."/>
            <person name="Venkateswaran K."/>
        </authorList>
    </citation>
    <scope>NUCLEOTIDE SEQUENCE</scope>
    <source>
        <strain evidence="1">MNA-CCFEE 5262</strain>
    </source>
</reference>
<protein>
    <submittedName>
        <fullName evidence="1">Uncharacterized protein</fullName>
    </submittedName>
</protein>
<accession>A0ACC2WL71</accession>
<dbReference type="Proteomes" id="UP001230649">
    <property type="component" value="Unassembled WGS sequence"/>
</dbReference>
<proteinExistence type="predicted"/>
<organism evidence="1 2">
    <name type="scientific">Naganishia adeliensis</name>
    <dbReference type="NCBI Taxonomy" id="92952"/>
    <lineage>
        <taxon>Eukaryota</taxon>
        <taxon>Fungi</taxon>
        <taxon>Dikarya</taxon>
        <taxon>Basidiomycota</taxon>
        <taxon>Agaricomycotina</taxon>
        <taxon>Tremellomycetes</taxon>
        <taxon>Filobasidiales</taxon>
        <taxon>Filobasidiaceae</taxon>
        <taxon>Naganishia</taxon>
    </lineage>
</organism>
<dbReference type="EMBL" id="JASBWS010000018">
    <property type="protein sequence ID" value="KAJ9111566.1"/>
    <property type="molecule type" value="Genomic_DNA"/>
</dbReference>
<sequence>MNDSLAEGDSTKLVWKEWVHEITGEEEELPVYDFKEMPPLYNNVDTPSPKSAIFNVGQDNTRTDEAGGQVSPWSWTLNTAQFVLDHLNANPPPSYNNYGGYVDPNFLQKGHSYNGDGHDDTAAIHNATYGQAWDDQADSPYACVIKLNNDDLHSVAMMLSADSDDESVAAESDDDENPTVHTEDIIRHAWRGVNTKYVVMHNGRRHFLTADQWDNRFSGVKSALWGYWKTKSAKRMPQAKLIGHLKRHGNEGSLQRDV</sequence>
<name>A0ACC2WL71_9TREE</name>
<evidence type="ECO:0000313" key="2">
    <source>
        <dbReference type="Proteomes" id="UP001230649"/>
    </source>
</evidence>
<gene>
    <name evidence="1" type="ORF">QFC20_002541</name>
</gene>
<keyword evidence="2" id="KW-1185">Reference proteome</keyword>
<comment type="caution">
    <text evidence="1">The sequence shown here is derived from an EMBL/GenBank/DDBJ whole genome shotgun (WGS) entry which is preliminary data.</text>
</comment>